<evidence type="ECO:0000313" key="9">
    <source>
        <dbReference type="Proteomes" id="UP000619079"/>
    </source>
</evidence>
<feature type="transmembrane region" description="Helical" evidence="6">
    <location>
        <begin position="114"/>
        <end position="130"/>
    </location>
</feature>
<dbReference type="AlphaFoldDB" id="A0A8J7JCT5"/>
<keyword evidence="3 6" id="KW-0812">Transmembrane</keyword>
<evidence type="ECO:0000256" key="6">
    <source>
        <dbReference type="SAM" id="Phobius"/>
    </source>
</evidence>
<feature type="domain" description="EamA" evidence="7">
    <location>
        <begin position="20"/>
        <end position="153"/>
    </location>
</feature>
<dbReference type="Proteomes" id="UP000619079">
    <property type="component" value="Unassembled WGS sequence"/>
</dbReference>
<dbReference type="InterPro" id="IPR050638">
    <property type="entry name" value="AA-Vitamin_Transporters"/>
</dbReference>
<reference evidence="8" key="1">
    <citation type="submission" date="2020-12" db="EMBL/GenBank/DDBJ databases">
        <title>Sedimentitalea sp. nov., isolated from sand in Incheon.</title>
        <authorList>
            <person name="Kim W."/>
        </authorList>
    </citation>
    <scope>NUCLEOTIDE SEQUENCE</scope>
    <source>
        <strain evidence="8">CAU 1593</strain>
    </source>
</reference>
<dbReference type="PANTHER" id="PTHR32322:SF2">
    <property type="entry name" value="EAMA DOMAIN-CONTAINING PROTEIN"/>
    <property type="match status" value="1"/>
</dbReference>
<evidence type="ECO:0000256" key="4">
    <source>
        <dbReference type="ARBA" id="ARBA00022989"/>
    </source>
</evidence>
<proteinExistence type="inferred from homology"/>
<dbReference type="InterPro" id="IPR000620">
    <property type="entry name" value="EamA_dom"/>
</dbReference>
<organism evidence="8 9">
    <name type="scientific">Sedimentitalea arenosa</name>
    <dbReference type="NCBI Taxonomy" id="2798803"/>
    <lineage>
        <taxon>Bacteria</taxon>
        <taxon>Pseudomonadati</taxon>
        <taxon>Pseudomonadota</taxon>
        <taxon>Alphaproteobacteria</taxon>
        <taxon>Rhodobacterales</taxon>
        <taxon>Paracoccaceae</taxon>
        <taxon>Sedimentitalea</taxon>
    </lineage>
</organism>
<gene>
    <name evidence="8" type="ORF">JF290_19230</name>
</gene>
<keyword evidence="5 6" id="KW-0472">Membrane</keyword>
<keyword evidence="9" id="KW-1185">Reference proteome</keyword>
<dbReference type="Pfam" id="PF00892">
    <property type="entry name" value="EamA"/>
    <property type="match status" value="1"/>
</dbReference>
<evidence type="ECO:0000259" key="7">
    <source>
        <dbReference type="Pfam" id="PF00892"/>
    </source>
</evidence>
<evidence type="ECO:0000256" key="2">
    <source>
        <dbReference type="ARBA" id="ARBA00007362"/>
    </source>
</evidence>
<keyword evidence="4 6" id="KW-1133">Transmembrane helix</keyword>
<feature type="transmembrane region" description="Helical" evidence="6">
    <location>
        <begin position="20"/>
        <end position="37"/>
    </location>
</feature>
<comment type="subcellular location">
    <subcellularLocation>
        <location evidence="1">Membrane</location>
        <topology evidence="1">Multi-pass membrane protein</topology>
    </subcellularLocation>
</comment>
<dbReference type="SUPFAM" id="SSF103481">
    <property type="entry name" value="Multidrug resistance efflux transporter EmrE"/>
    <property type="match status" value="1"/>
</dbReference>
<dbReference type="GO" id="GO:0016020">
    <property type="term" value="C:membrane"/>
    <property type="evidence" value="ECO:0007669"/>
    <property type="project" value="UniProtKB-SubCell"/>
</dbReference>
<sequence length="164" mass="17605">MVLVLSTREPKLSLLQFDAGKLWMFGAILIWAWYTLLLRAKPADVPQMVTLVASILVALAAMLVLLLIRGFEQPEVSGSTVLAVLYMAVFASALGFLFWSYGISVVGPEKGGQFVHLMPIFGSVLAVTLLGEEISVGLLAGAACVIAGIVLVNRRQEPVLQHSP</sequence>
<evidence type="ECO:0000256" key="5">
    <source>
        <dbReference type="ARBA" id="ARBA00023136"/>
    </source>
</evidence>
<dbReference type="PANTHER" id="PTHR32322">
    <property type="entry name" value="INNER MEMBRANE TRANSPORTER"/>
    <property type="match status" value="1"/>
</dbReference>
<comment type="caution">
    <text evidence="8">The sequence shown here is derived from an EMBL/GenBank/DDBJ whole genome shotgun (WGS) entry which is preliminary data.</text>
</comment>
<evidence type="ECO:0000256" key="1">
    <source>
        <dbReference type="ARBA" id="ARBA00004141"/>
    </source>
</evidence>
<feature type="transmembrane region" description="Helical" evidence="6">
    <location>
        <begin position="49"/>
        <end position="68"/>
    </location>
</feature>
<name>A0A8J7JCT5_9RHOB</name>
<dbReference type="EMBL" id="JAELVR010000018">
    <property type="protein sequence ID" value="MBJ6373658.1"/>
    <property type="molecule type" value="Genomic_DNA"/>
</dbReference>
<feature type="transmembrane region" description="Helical" evidence="6">
    <location>
        <begin position="80"/>
        <end position="102"/>
    </location>
</feature>
<evidence type="ECO:0000313" key="8">
    <source>
        <dbReference type="EMBL" id="MBJ6373658.1"/>
    </source>
</evidence>
<dbReference type="RefSeq" id="WP_199026531.1">
    <property type="nucleotide sequence ID" value="NZ_JAELVR010000018.1"/>
</dbReference>
<protein>
    <submittedName>
        <fullName evidence="8">DMT family transporter</fullName>
    </submittedName>
</protein>
<evidence type="ECO:0000256" key="3">
    <source>
        <dbReference type="ARBA" id="ARBA00022692"/>
    </source>
</evidence>
<accession>A0A8J7JCT5</accession>
<dbReference type="InterPro" id="IPR037185">
    <property type="entry name" value="EmrE-like"/>
</dbReference>
<comment type="similarity">
    <text evidence="2">Belongs to the EamA transporter family.</text>
</comment>